<gene>
    <name evidence="3" type="primary">20206857</name>
    <name evidence="2" type="ORF">HELRODRAFT_178595</name>
</gene>
<dbReference type="EMBL" id="KB097487">
    <property type="protein sequence ID" value="ESN96806.1"/>
    <property type="molecule type" value="Genomic_DNA"/>
</dbReference>
<name>T1FDF8_HELRO</name>
<dbReference type="GeneID" id="20206857"/>
<dbReference type="InParanoid" id="T1FDF8"/>
<accession>T1FDF8</accession>
<evidence type="ECO:0000256" key="1">
    <source>
        <dbReference type="SAM" id="Phobius"/>
    </source>
</evidence>
<feature type="transmembrane region" description="Helical" evidence="1">
    <location>
        <begin position="85"/>
        <end position="107"/>
    </location>
</feature>
<reference evidence="4" key="1">
    <citation type="submission" date="2012-12" db="EMBL/GenBank/DDBJ databases">
        <authorList>
            <person name="Hellsten U."/>
            <person name="Grimwood J."/>
            <person name="Chapman J.A."/>
            <person name="Shapiro H."/>
            <person name="Aerts A."/>
            <person name="Otillar R.P."/>
            <person name="Terry A.Y."/>
            <person name="Boore J.L."/>
            <person name="Simakov O."/>
            <person name="Marletaz F."/>
            <person name="Cho S.-J."/>
            <person name="Edsinger-Gonzales E."/>
            <person name="Havlak P."/>
            <person name="Kuo D.-H."/>
            <person name="Larsson T."/>
            <person name="Lv J."/>
            <person name="Arendt D."/>
            <person name="Savage R."/>
            <person name="Osoegawa K."/>
            <person name="de Jong P."/>
            <person name="Lindberg D.R."/>
            <person name="Seaver E.C."/>
            <person name="Weisblat D.A."/>
            <person name="Putnam N.H."/>
            <person name="Grigoriev I.V."/>
            <person name="Rokhsar D.S."/>
        </authorList>
    </citation>
    <scope>NUCLEOTIDE SEQUENCE</scope>
</reference>
<evidence type="ECO:0000313" key="3">
    <source>
        <dbReference type="EnsemblMetazoa" id="HelroP178595"/>
    </source>
</evidence>
<keyword evidence="1" id="KW-0472">Membrane</keyword>
<keyword evidence="1" id="KW-0812">Transmembrane</keyword>
<dbReference type="KEGG" id="hro:HELRODRAFT_178595"/>
<protein>
    <submittedName>
        <fullName evidence="2 3">Uncharacterized protein</fullName>
    </submittedName>
</protein>
<evidence type="ECO:0000313" key="2">
    <source>
        <dbReference type="EMBL" id="ESN96806.1"/>
    </source>
</evidence>
<sequence length="130" mass="14420">MIEMMKDEGFENSTDFGSDKDIETVYMQQVASRKIRLVVSLYIKSFSVFITANFANIFKTFIVVFVIIKITAFLYVNTCDAVVKCILVVTGVAIIMCVTDITCIAVNTCIAVKIICRKNGLAIVNLIVDS</sequence>
<reference evidence="2 4" key="2">
    <citation type="journal article" date="2013" name="Nature">
        <title>Insights into bilaterian evolution from three spiralian genomes.</title>
        <authorList>
            <person name="Simakov O."/>
            <person name="Marletaz F."/>
            <person name="Cho S.J."/>
            <person name="Edsinger-Gonzales E."/>
            <person name="Havlak P."/>
            <person name="Hellsten U."/>
            <person name="Kuo D.H."/>
            <person name="Larsson T."/>
            <person name="Lv J."/>
            <person name="Arendt D."/>
            <person name="Savage R."/>
            <person name="Osoegawa K."/>
            <person name="de Jong P."/>
            <person name="Grimwood J."/>
            <person name="Chapman J.A."/>
            <person name="Shapiro H."/>
            <person name="Aerts A."/>
            <person name="Otillar R.P."/>
            <person name="Terry A.Y."/>
            <person name="Boore J.L."/>
            <person name="Grigoriev I.V."/>
            <person name="Lindberg D.R."/>
            <person name="Seaver E.C."/>
            <person name="Weisblat D.A."/>
            <person name="Putnam N.H."/>
            <person name="Rokhsar D.S."/>
        </authorList>
    </citation>
    <scope>NUCLEOTIDE SEQUENCE</scope>
</reference>
<dbReference type="EnsemblMetazoa" id="HelroT178595">
    <property type="protein sequence ID" value="HelroP178595"/>
    <property type="gene ID" value="HelroG178595"/>
</dbReference>
<evidence type="ECO:0000313" key="4">
    <source>
        <dbReference type="Proteomes" id="UP000015101"/>
    </source>
</evidence>
<dbReference type="CTD" id="20206857"/>
<dbReference type="AlphaFoldDB" id="T1FDF8"/>
<feature type="transmembrane region" description="Helical" evidence="1">
    <location>
        <begin position="61"/>
        <end position="78"/>
    </location>
</feature>
<organism evidence="3 4">
    <name type="scientific">Helobdella robusta</name>
    <name type="common">Californian leech</name>
    <dbReference type="NCBI Taxonomy" id="6412"/>
    <lineage>
        <taxon>Eukaryota</taxon>
        <taxon>Metazoa</taxon>
        <taxon>Spiralia</taxon>
        <taxon>Lophotrochozoa</taxon>
        <taxon>Annelida</taxon>
        <taxon>Clitellata</taxon>
        <taxon>Hirudinea</taxon>
        <taxon>Rhynchobdellida</taxon>
        <taxon>Glossiphoniidae</taxon>
        <taxon>Helobdella</taxon>
    </lineage>
</organism>
<dbReference type="Proteomes" id="UP000015101">
    <property type="component" value="Unassembled WGS sequence"/>
</dbReference>
<reference evidence="3" key="3">
    <citation type="submission" date="2015-06" db="UniProtKB">
        <authorList>
            <consortium name="EnsemblMetazoa"/>
        </authorList>
    </citation>
    <scope>IDENTIFICATION</scope>
</reference>
<dbReference type="HOGENOM" id="CLU_1940388_0_0_1"/>
<keyword evidence="4" id="KW-1185">Reference proteome</keyword>
<dbReference type="EMBL" id="AMQM01006509">
    <property type="status" value="NOT_ANNOTATED_CDS"/>
    <property type="molecule type" value="Genomic_DNA"/>
</dbReference>
<proteinExistence type="predicted"/>
<keyword evidence="1" id="KW-1133">Transmembrane helix</keyword>
<dbReference type="RefSeq" id="XP_009024958.1">
    <property type="nucleotide sequence ID" value="XM_009026710.1"/>
</dbReference>